<dbReference type="AlphaFoldDB" id="A2FI21"/>
<proteinExistence type="predicted"/>
<dbReference type="KEGG" id="tva:4753203"/>
<dbReference type="RefSeq" id="XP_001308379.1">
    <property type="nucleotide sequence ID" value="XM_001308378.1"/>
</dbReference>
<reference evidence="1" key="2">
    <citation type="journal article" date="2007" name="Science">
        <title>Draft genome sequence of the sexually transmitted pathogen Trichomonas vaginalis.</title>
        <authorList>
            <person name="Carlton J.M."/>
            <person name="Hirt R.P."/>
            <person name="Silva J.C."/>
            <person name="Delcher A.L."/>
            <person name="Schatz M."/>
            <person name="Zhao Q."/>
            <person name="Wortman J.R."/>
            <person name="Bidwell S.L."/>
            <person name="Alsmark U.C.M."/>
            <person name="Besteiro S."/>
            <person name="Sicheritz-Ponten T."/>
            <person name="Noel C.J."/>
            <person name="Dacks J.B."/>
            <person name="Foster P.G."/>
            <person name="Simillion C."/>
            <person name="Van de Peer Y."/>
            <person name="Miranda-Saavedra D."/>
            <person name="Barton G.J."/>
            <person name="Westrop G.D."/>
            <person name="Mueller S."/>
            <person name="Dessi D."/>
            <person name="Fiori P.L."/>
            <person name="Ren Q."/>
            <person name="Paulsen I."/>
            <person name="Zhang H."/>
            <person name="Bastida-Corcuera F.D."/>
            <person name="Simoes-Barbosa A."/>
            <person name="Brown M.T."/>
            <person name="Hayes R.D."/>
            <person name="Mukherjee M."/>
            <person name="Okumura C.Y."/>
            <person name="Schneider R."/>
            <person name="Smith A.J."/>
            <person name="Vanacova S."/>
            <person name="Villalvazo M."/>
            <person name="Haas B.J."/>
            <person name="Pertea M."/>
            <person name="Feldblyum T.V."/>
            <person name="Utterback T.R."/>
            <person name="Shu C.L."/>
            <person name="Osoegawa K."/>
            <person name="de Jong P.J."/>
            <person name="Hrdy I."/>
            <person name="Horvathova L."/>
            <person name="Zubacova Z."/>
            <person name="Dolezal P."/>
            <person name="Malik S.B."/>
            <person name="Logsdon J.M. Jr."/>
            <person name="Henze K."/>
            <person name="Gupta A."/>
            <person name="Wang C.C."/>
            <person name="Dunne R.L."/>
            <person name="Upcroft J.A."/>
            <person name="Upcroft P."/>
            <person name="White O."/>
            <person name="Salzberg S.L."/>
            <person name="Tang P."/>
            <person name="Chiu C.-H."/>
            <person name="Lee Y.-S."/>
            <person name="Embley T.M."/>
            <person name="Coombs G.H."/>
            <person name="Mottram J.C."/>
            <person name="Tachezy J."/>
            <person name="Fraser-Liggett C.M."/>
            <person name="Johnson P.J."/>
        </authorList>
    </citation>
    <scope>NUCLEOTIDE SEQUENCE [LARGE SCALE GENOMIC DNA]</scope>
    <source>
        <strain evidence="1">G3</strain>
    </source>
</reference>
<name>A2FI21_TRIV3</name>
<reference evidence="1" key="1">
    <citation type="submission" date="2006-10" db="EMBL/GenBank/DDBJ databases">
        <authorList>
            <person name="Amadeo P."/>
            <person name="Zhao Q."/>
            <person name="Wortman J."/>
            <person name="Fraser-Liggett C."/>
            <person name="Carlton J."/>
        </authorList>
    </citation>
    <scope>NUCLEOTIDE SEQUENCE</scope>
    <source>
        <strain evidence="1">G3</strain>
    </source>
</reference>
<dbReference type="SMR" id="A2FI21"/>
<evidence type="ECO:0000313" key="1">
    <source>
        <dbReference type="EMBL" id="EAX95449.1"/>
    </source>
</evidence>
<dbReference type="EMBL" id="DS113805">
    <property type="protein sequence ID" value="EAX95449.1"/>
    <property type="molecule type" value="Genomic_DNA"/>
</dbReference>
<dbReference type="VEuPathDB" id="TrichDB:TVAGG3_0076160"/>
<keyword evidence="2" id="KW-1185">Reference proteome</keyword>
<dbReference type="VEuPathDB" id="TrichDB:TVAG_243380"/>
<protein>
    <submittedName>
        <fullName evidence="1">Uncharacterized protein</fullName>
    </submittedName>
</protein>
<sequence>MEAFAQLDGGLAQLERRIDYLEKTIANVDQRTTALQIKIQERALTGSIGAKQ</sequence>
<dbReference type="Proteomes" id="UP000001542">
    <property type="component" value="Unassembled WGS sequence"/>
</dbReference>
<organism evidence="1 2">
    <name type="scientific">Trichomonas vaginalis (strain ATCC PRA-98 / G3)</name>
    <dbReference type="NCBI Taxonomy" id="412133"/>
    <lineage>
        <taxon>Eukaryota</taxon>
        <taxon>Metamonada</taxon>
        <taxon>Parabasalia</taxon>
        <taxon>Trichomonadida</taxon>
        <taxon>Trichomonadidae</taxon>
        <taxon>Trichomonas</taxon>
    </lineage>
</organism>
<evidence type="ECO:0000313" key="2">
    <source>
        <dbReference type="Proteomes" id="UP000001542"/>
    </source>
</evidence>
<dbReference type="InParanoid" id="A2FI21"/>
<gene>
    <name evidence="1" type="ORF">TVAG_243380</name>
</gene>
<accession>A2FI21</accession>